<dbReference type="AlphaFoldDB" id="A0A7C9CZY1"/>
<proteinExistence type="predicted"/>
<sequence length="116" mass="13344">MWETEVLEQLHGTSGGQTQTESRLLGFFCWLGGGCRGYIRIGVYLSYSSIHAFLFPRKRHWLYVFMESASLFCNLGTKYDQFQPSVWLTCVLYFAVIALRSKPKLSSKLRSCTDVQ</sequence>
<accession>A0A7C9CZY1</accession>
<name>A0A7C9CZY1_OPUST</name>
<reference evidence="1" key="2">
    <citation type="submission" date="2020-07" db="EMBL/GenBank/DDBJ databases">
        <authorList>
            <person name="Vera ALvarez R."/>
            <person name="Arias-Moreno D.M."/>
            <person name="Jimenez-Jacinto V."/>
            <person name="Jimenez-Bremont J.F."/>
            <person name="Swaminathan K."/>
            <person name="Moose S.P."/>
            <person name="Guerrero-Gonzalez M.L."/>
            <person name="Marino-Ramirez L."/>
            <person name="Landsman D."/>
            <person name="Rodriguez-Kessler M."/>
            <person name="Delgado-Sanchez P."/>
        </authorList>
    </citation>
    <scope>NUCLEOTIDE SEQUENCE</scope>
    <source>
        <tissue evidence="1">Cladode</tissue>
    </source>
</reference>
<evidence type="ECO:0000313" key="1">
    <source>
        <dbReference type="EMBL" id="MBA4626448.1"/>
    </source>
</evidence>
<reference evidence="1" key="1">
    <citation type="journal article" date="2013" name="J. Plant Res.">
        <title>Effect of fungi and light on seed germination of three Opuntia species from semiarid lands of central Mexico.</title>
        <authorList>
            <person name="Delgado-Sanchez P."/>
            <person name="Jimenez-Bremont J.F."/>
            <person name="Guerrero-Gonzalez Mde L."/>
            <person name="Flores J."/>
        </authorList>
    </citation>
    <scope>NUCLEOTIDE SEQUENCE</scope>
    <source>
        <tissue evidence="1">Cladode</tissue>
    </source>
</reference>
<dbReference type="EMBL" id="GISG01056635">
    <property type="protein sequence ID" value="MBA4626448.1"/>
    <property type="molecule type" value="Transcribed_RNA"/>
</dbReference>
<organism evidence="1">
    <name type="scientific">Opuntia streptacantha</name>
    <name type="common">Prickly pear cactus</name>
    <name type="synonym">Opuntia cardona</name>
    <dbReference type="NCBI Taxonomy" id="393608"/>
    <lineage>
        <taxon>Eukaryota</taxon>
        <taxon>Viridiplantae</taxon>
        <taxon>Streptophyta</taxon>
        <taxon>Embryophyta</taxon>
        <taxon>Tracheophyta</taxon>
        <taxon>Spermatophyta</taxon>
        <taxon>Magnoliopsida</taxon>
        <taxon>eudicotyledons</taxon>
        <taxon>Gunneridae</taxon>
        <taxon>Pentapetalae</taxon>
        <taxon>Caryophyllales</taxon>
        <taxon>Cactineae</taxon>
        <taxon>Cactaceae</taxon>
        <taxon>Opuntioideae</taxon>
        <taxon>Opuntia</taxon>
    </lineage>
</organism>
<protein>
    <submittedName>
        <fullName evidence="1">Uncharacterized protein</fullName>
    </submittedName>
</protein>